<gene>
    <name evidence="1" type="ORF">FB381_0782</name>
</gene>
<evidence type="ECO:0008006" key="3">
    <source>
        <dbReference type="Google" id="ProtNLM"/>
    </source>
</evidence>
<name>A0A543A2V0_9ACTN</name>
<dbReference type="AlphaFoldDB" id="A0A543A2V0"/>
<dbReference type="SUPFAM" id="SSF54427">
    <property type="entry name" value="NTF2-like"/>
    <property type="match status" value="1"/>
</dbReference>
<dbReference type="EMBL" id="VFOV01000001">
    <property type="protein sequence ID" value="TQL66913.1"/>
    <property type="molecule type" value="Genomic_DNA"/>
</dbReference>
<dbReference type="Proteomes" id="UP000320209">
    <property type="component" value="Unassembled WGS sequence"/>
</dbReference>
<reference evidence="1 2" key="1">
    <citation type="submission" date="2019-06" db="EMBL/GenBank/DDBJ databases">
        <title>Sequencing the genomes of 1000 actinobacteria strains.</title>
        <authorList>
            <person name="Klenk H.-P."/>
        </authorList>
    </citation>
    <scope>NUCLEOTIDE SEQUENCE [LARGE SCALE GENOMIC DNA]</scope>
    <source>
        <strain evidence="1 2">DSM 25218</strain>
    </source>
</reference>
<organism evidence="1 2">
    <name type="scientific">Nocardioides albertanoniae</name>
    <dbReference type="NCBI Taxonomy" id="1175486"/>
    <lineage>
        <taxon>Bacteria</taxon>
        <taxon>Bacillati</taxon>
        <taxon>Actinomycetota</taxon>
        <taxon>Actinomycetes</taxon>
        <taxon>Propionibacteriales</taxon>
        <taxon>Nocardioidaceae</taxon>
        <taxon>Nocardioides</taxon>
    </lineage>
</organism>
<accession>A0A543A2V0</accession>
<keyword evidence="2" id="KW-1185">Reference proteome</keyword>
<sequence length="160" mass="17740">MFSTMTTIDGDATALSDRTAVEDLVRGFFSAFTSGPDVAARLDELRRIMIPGATVVRTCGMPVEVYDVESFIAPRLALLTGGEVTDFEEWPEPGRVEIFGDIAQWWGAYGKRWRVDGELHTGRGMKTMSFVRTAEGWRISSAAWDDERESVRRAVRASAG</sequence>
<dbReference type="Gene3D" id="3.10.450.50">
    <property type="match status" value="1"/>
</dbReference>
<comment type="caution">
    <text evidence="1">The sequence shown here is derived from an EMBL/GenBank/DDBJ whole genome shotgun (WGS) entry which is preliminary data.</text>
</comment>
<evidence type="ECO:0000313" key="1">
    <source>
        <dbReference type="EMBL" id="TQL66913.1"/>
    </source>
</evidence>
<proteinExistence type="predicted"/>
<dbReference type="InterPro" id="IPR032710">
    <property type="entry name" value="NTF2-like_dom_sf"/>
</dbReference>
<evidence type="ECO:0000313" key="2">
    <source>
        <dbReference type="Proteomes" id="UP000320209"/>
    </source>
</evidence>
<protein>
    <recommendedName>
        <fullName evidence="3">SnoaL-like protein</fullName>
    </recommendedName>
</protein>